<protein>
    <submittedName>
        <fullName evidence="1">Uncharacterized protein</fullName>
    </submittedName>
</protein>
<comment type="caution">
    <text evidence="1">The sequence shown here is derived from an EMBL/GenBank/DDBJ whole genome shotgun (WGS) entry which is preliminary data.</text>
</comment>
<evidence type="ECO:0000313" key="2">
    <source>
        <dbReference type="Proteomes" id="UP000324897"/>
    </source>
</evidence>
<evidence type="ECO:0000313" key="1">
    <source>
        <dbReference type="EMBL" id="TVU48231.1"/>
    </source>
</evidence>
<gene>
    <name evidence="1" type="ORF">EJB05_07860</name>
</gene>
<accession>A0A5J9WJI0</accession>
<proteinExistence type="predicted"/>
<dbReference type="EMBL" id="RWGY01000004">
    <property type="protein sequence ID" value="TVU48231.1"/>
    <property type="molecule type" value="Genomic_DNA"/>
</dbReference>
<dbReference type="AlphaFoldDB" id="A0A5J9WJI0"/>
<feature type="non-terminal residue" evidence="1">
    <location>
        <position position="1"/>
    </location>
</feature>
<reference evidence="1 2" key="1">
    <citation type="journal article" date="2019" name="Sci. Rep.">
        <title>A high-quality genome of Eragrostis curvula grass provides insights into Poaceae evolution and supports new strategies to enhance forage quality.</title>
        <authorList>
            <person name="Carballo J."/>
            <person name="Santos B.A.C.M."/>
            <person name="Zappacosta D."/>
            <person name="Garbus I."/>
            <person name="Selva J.P."/>
            <person name="Gallo C.A."/>
            <person name="Diaz A."/>
            <person name="Albertini E."/>
            <person name="Caccamo M."/>
            <person name="Echenique V."/>
        </authorList>
    </citation>
    <scope>NUCLEOTIDE SEQUENCE [LARGE SCALE GENOMIC DNA]</scope>
    <source>
        <strain evidence="2">cv. Victoria</strain>
        <tissue evidence="1">Leaf</tissue>
    </source>
</reference>
<dbReference type="Gramene" id="TVU48231">
    <property type="protein sequence ID" value="TVU48231"/>
    <property type="gene ID" value="EJB05_07860"/>
</dbReference>
<sequence length="186" mass="20554">MTRQIDLNTRRGQRRGQNFCTSFISRAHAIKIHLSIAKVAIWARARTDDDDGATAFGALSSAPDSPAFEIPPTSSQPLILASRLASCLIASNSIVQDELQVRGAAGHRPHRSMIPITYLQDVSVNHIATNFSIHHGVRSGIVLRIEAMSAVSCAREQLNWMENFAWTSLEIYAFGRVPHHVRMGEL</sequence>
<organism evidence="1 2">
    <name type="scientific">Eragrostis curvula</name>
    <name type="common">weeping love grass</name>
    <dbReference type="NCBI Taxonomy" id="38414"/>
    <lineage>
        <taxon>Eukaryota</taxon>
        <taxon>Viridiplantae</taxon>
        <taxon>Streptophyta</taxon>
        <taxon>Embryophyta</taxon>
        <taxon>Tracheophyta</taxon>
        <taxon>Spermatophyta</taxon>
        <taxon>Magnoliopsida</taxon>
        <taxon>Liliopsida</taxon>
        <taxon>Poales</taxon>
        <taxon>Poaceae</taxon>
        <taxon>PACMAD clade</taxon>
        <taxon>Chloridoideae</taxon>
        <taxon>Eragrostideae</taxon>
        <taxon>Eragrostidinae</taxon>
        <taxon>Eragrostis</taxon>
    </lineage>
</organism>
<name>A0A5J9WJI0_9POAL</name>
<keyword evidence="2" id="KW-1185">Reference proteome</keyword>
<dbReference type="Proteomes" id="UP000324897">
    <property type="component" value="Chromosome 5"/>
</dbReference>